<dbReference type="EMBL" id="KU998246">
    <property type="protein sequence ID" value="ANA86678.1"/>
    <property type="molecule type" value="Genomic_DNA"/>
</dbReference>
<dbReference type="GeneID" id="28803395"/>
<organism evidence="1 2">
    <name type="scientific">Gordonia phage ClubL</name>
    <dbReference type="NCBI Taxonomy" id="1838065"/>
    <lineage>
        <taxon>Viruses</taxon>
        <taxon>Duplodnaviria</taxon>
        <taxon>Heunggongvirae</taxon>
        <taxon>Uroviricota</taxon>
        <taxon>Caudoviricetes</taxon>
        <taxon>Smoothievirus</taxon>
        <taxon>Smoothievirus clubL</taxon>
    </lineage>
</organism>
<protein>
    <submittedName>
        <fullName evidence="1">Uncharacterized protein</fullName>
    </submittedName>
</protein>
<dbReference type="KEGG" id="vg:28803395"/>
<proteinExistence type="predicted"/>
<dbReference type="RefSeq" id="YP_009273216.1">
    <property type="nucleotide sequence ID" value="NC_030901.1"/>
</dbReference>
<name>A0A160DFG7_9CAUD</name>
<evidence type="ECO:0000313" key="1">
    <source>
        <dbReference type="EMBL" id="ANA86678.1"/>
    </source>
</evidence>
<reference evidence="1 2" key="1">
    <citation type="submission" date="2016-03" db="EMBL/GenBank/DDBJ databases">
        <authorList>
            <person name="Montgomery M.T."/>
            <person name="Guerrero C.A."/>
            <person name="Mavrich T.N."/>
            <person name="Pope W.H."/>
            <person name="Garlena R.A."/>
            <person name="Russell D.A."/>
            <person name="Jacobs-Sera D."/>
            <person name="Hendrix R.W."/>
            <person name="Hatfull G.F."/>
        </authorList>
    </citation>
    <scope>NUCLEOTIDE SEQUENCE [LARGE SCALE GENOMIC DNA]</scope>
</reference>
<accession>A0A160DFG7</accession>
<gene>
    <name evidence="1" type="primary">181</name>
    <name evidence="1" type="ORF">PBI_CLUBL_181</name>
</gene>
<keyword evidence="2" id="KW-1185">Reference proteome</keyword>
<sequence length="78" mass="8339">MTMTHYVHSLTEIEQVCGVTLDDVARELPRVALRDSAVWVDGKLPPALATSTARAALARPAAYSHHALNGTIAVYVPA</sequence>
<evidence type="ECO:0000313" key="2">
    <source>
        <dbReference type="Proteomes" id="UP000203982"/>
    </source>
</evidence>
<dbReference type="Proteomes" id="UP000203982">
    <property type="component" value="Segment"/>
</dbReference>